<keyword evidence="1" id="KW-0472">Membrane</keyword>
<keyword evidence="1" id="KW-1133">Transmembrane helix</keyword>
<dbReference type="AlphaFoldDB" id="A0A8X7NQ54"/>
<feature type="domain" description="DUF3533" evidence="2">
    <location>
        <begin position="1"/>
        <end position="49"/>
    </location>
</feature>
<evidence type="ECO:0000259" key="2">
    <source>
        <dbReference type="Pfam" id="PF12051"/>
    </source>
</evidence>
<dbReference type="Proteomes" id="UP000590412">
    <property type="component" value="Unassembled WGS sequence"/>
</dbReference>
<comment type="caution">
    <text evidence="3">The sequence shown here is derived from an EMBL/GenBank/DDBJ whole genome shotgun (WGS) entry which is preliminary data.</text>
</comment>
<dbReference type="Pfam" id="PF12051">
    <property type="entry name" value="DUF3533"/>
    <property type="match status" value="1"/>
</dbReference>
<reference evidence="3" key="1">
    <citation type="submission" date="2020-03" db="EMBL/GenBank/DDBJ databases">
        <title>FDA dAtabase for Regulatory Grade micrObial Sequences (FDA-ARGOS): Supporting development and validation of Infectious Disease Dx tests.</title>
        <authorList>
            <person name="Campos J."/>
            <person name="Goldberg B."/>
            <person name="Tallon L."/>
            <person name="Sadzewicz L."/>
            <person name="Vavikolanu K."/>
            <person name="Mehta A."/>
            <person name="Aluvathingal J."/>
            <person name="Nadendla S."/>
            <person name="Nandy P."/>
            <person name="Geyer C."/>
            <person name="Yan Y."/>
            <person name="Sichtig H."/>
        </authorList>
    </citation>
    <scope>NUCLEOTIDE SEQUENCE [LARGE SCALE GENOMIC DNA]</scope>
    <source>
        <strain evidence="3">FDAARGOS_652</strain>
    </source>
</reference>
<accession>A0A8X7NQ54</accession>
<dbReference type="GO" id="GO:0016020">
    <property type="term" value="C:membrane"/>
    <property type="evidence" value="ECO:0007669"/>
    <property type="project" value="TreeGrafter"/>
</dbReference>
<sequence length="92" mass="10244">MALTNNFFRYGYAMPIHNSYEATKTVFFDVYKGQLGRNFGILVAWVVMLSCVFPFAVMHFSKAMGKKAAAAAKAQLEAAKRAEEEKNARGDV</sequence>
<name>A0A8X7NQ54_CANPA</name>
<keyword evidence="1" id="KW-0812">Transmembrane</keyword>
<dbReference type="PANTHER" id="PTHR34814">
    <property type="entry name" value="NITROSOGUANIDINE RESISTANCE PROTEIN SNG1"/>
    <property type="match status" value="1"/>
</dbReference>
<feature type="transmembrane region" description="Helical" evidence="1">
    <location>
        <begin position="39"/>
        <end position="57"/>
    </location>
</feature>
<organism evidence="3 4">
    <name type="scientific">Candida parapsilosis</name>
    <name type="common">Yeast</name>
    <dbReference type="NCBI Taxonomy" id="5480"/>
    <lineage>
        <taxon>Eukaryota</taxon>
        <taxon>Fungi</taxon>
        <taxon>Dikarya</taxon>
        <taxon>Ascomycota</taxon>
        <taxon>Saccharomycotina</taxon>
        <taxon>Pichiomycetes</taxon>
        <taxon>Debaryomycetaceae</taxon>
        <taxon>Candida/Lodderomyces clade</taxon>
        <taxon>Candida</taxon>
    </lineage>
</organism>
<gene>
    <name evidence="3" type="ORF">FOB60_002170</name>
</gene>
<dbReference type="EMBL" id="JABWAB010000003">
    <property type="protein sequence ID" value="KAF6057615.1"/>
    <property type="molecule type" value="Genomic_DNA"/>
</dbReference>
<dbReference type="PANTHER" id="PTHR34814:SF1">
    <property type="entry name" value="NITROSOGUANIDINE RESISTANCE PROTEIN SNG1"/>
    <property type="match status" value="1"/>
</dbReference>
<evidence type="ECO:0000313" key="3">
    <source>
        <dbReference type="EMBL" id="KAF6057615.1"/>
    </source>
</evidence>
<evidence type="ECO:0000313" key="4">
    <source>
        <dbReference type="Proteomes" id="UP000590412"/>
    </source>
</evidence>
<proteinExistence type="predicted"/>
<evidence type="ECO:0000256" key="1">
    <source>
        <dbReference type="SAM" id="Phobius"/>
    </source>
</evidence>
<protein>
    <recommendedName>
        <fullName evidence="2">DUF3533 domain-containing protein</fullName>
    </recommendedName>
</protein>
<dbReference type="InterPro" id="IPR022703">
    <property type="entry name" value="DUF3533"/>
</dbReference>
<dbReference type="InterPro" id="IPR053001">
    <property type="entry name" value="MNNG_permease-like"/>
</dbReference>